<dbReference type="OrthoDB" id="6434150at2759"/>
<protein>
    <recommendedName>
        <fullName evidence="4">Reverse transcriptase domain-containing protein</fullName>
    </recommendedName>
</protein>
<organism evidence="2 3">
    <name type="scientific">Araneus ventricosus</name>
    <name type="common">Orbweaver spider</name>
    <name type="synonym">Epeira ventricosa</name>
    <dbReference type="NCBI Taxonomy" id="182803"/>
    <lineage>
        <taxon>Eukaryota</taxon>
        <taxon>Metazoa</taxon>
        <taxon>Ecdysozoa</taxon>
        <taxon>Arthropoda</taxon>
        <taxon>Chelicerata</taxon>
        <taxon>Arachnida</taxon>
        <taxon>Araneae</taxon>
        <taxon>Araneomorphae</taxon>
        <taxon>Entelegynae</taxon>
        <taxon>Araneoidea</taxon>
        <taxon>Araneidae</taxon>
        <taxon>Araneus</taxon>
    </lineage>
</organism>
<gene>
    <name evidence="2" type="ORF">AVEN_78320_1</name>
</gene>
<proteinExistence type="predicted"/>
<evidence type="ECO:0000313" key="2">
    <source>
        <dbReference type="EMBL" id="GBN95950.1"/>
    </source>
</evidence>
<keyword evidence="1" id="KW-0812">Transmembrane</keyword>
<comment type="caution">
    <text evidence="2">The sequence shown here is derived from an EMBL/GenBank/DDBJ whole genome shotgun (WGS) entry which is preliminary data.</text>
</comment>
<dbReference type="EMBL" id="BGPR01026337">
    <property type="protein sequence ID" value="GBN95950.1"/>
    <property type="molecule type" value="Genomic_DNA"/>
</dbReference>
<keyword evidence="1" id="KW-1133">Transmembrane helix</keyword>
<dbReference type="Proteomes" id="UP000499080">
    <property type="component" value="Unassembled WGS sequence"/>
</dbReference>
<evidence type="ECO:0000256" key="1">
    <source>
        <dbReference type="SAM" id="Phobius"/>
    </source>
</evidence>
<evidence type="ECO:0008006" key="4">
    <source>
        <dbReference type="Google" id="ProtNLM"/>
    </source>
</evidence>
<feature type="transmembrane region" description="Helical" evidence="1">
    <location>
        <begin position="12"/>
        <end position="33"/>
    </location>
</feature>
<sequence length="145" mass="16262">MNAADGSSYLLMYIQIYFTVIERILLYGAPAWANNIISRQQRLLNSIQRKFLLNITGAYSTTPTAALQVIEGITPLHIKAQMEFILVSVGRIRSDCNWEGSSFLFQDFQQPNSPLTIHPANFDLEDKVSIVSDPHLPAEAIYTDG</sequence>
<accession>A0A4Y2T7M0</accession>
<reference evidence="2 3" key="1">
    <citation type="journal article" date="2019" name="Sci. Rep.">
        <title>Orb-weaving spider Araneus ventricosus genome elucidates the spidroin gene catalogue.</title>
        <authorList>
            <person name="Kono N."/>
            <person name="Nakamura H."/>
            <person name="Ohtoshi R."/>
            <person name="Moran D.A.P."/>
            <person name="Shinohara A."/>
            <person name="Yoshida Y."/>
            <person name="Fujiwara M."/>
            <person name="Mori M."/>
            <person name="Tomita M."/>
            <person name="Arakawa K."/>
        </authorList>
    </citation>
    <scope>NUCLEOTIDE SEQUENCE [LARGE SCALE GENOMIC DNA]</scope>
</reference>
<keyword evidence="1" id="KW-0472">Membrane</keyword>
<dbReference type="AlphaFoldDB" id="A0A4Y2T7M0"/>
<evidence type="ECO:0000313" key="3">
    <source>
        <dbReference type="Proteomes" id="UP000499080"/>
    </source>
</evidence>
<name>A0A4Y2T7M0_ARAVE</name>
<keyword evidence="3" id="KW-1185">Reference proteome</keyword>